<dbReference type="SMART" id="SM00318">
    <property type="entry name" value="SNc"/>
    <property type="match status" value="1"/>
</dbReference>
<evidence type="ECO:0000313" key="5">
    <source>
        <dbReference type="Proteomes" id="UP000475117"/>
    </source>
</evidence>
<accession>A0A6B3LA36</accession>
<dbReference type="SUPFAM" id="SSF50199">
    <property type="entry name" value="Staphylococcal nuclease"/>
    <property type="match status" value="1"/>
</dbReference>
<dbReference type="KEGG" id="soa:G3M56_007570"/>
<dbReference type="Pfam" id="PF00565">
    <property type="entry name" value="SNase"/>
    <property type="match status" value="1"/>
</dbReference>
<keyword evidence="2" id="KW-0255">Endonuclease</keyword>
<dbReference type="EMBL" id="CP066776">
    <property type="protein sequence ID" value="QQL43763.1"/>
    <property type="molecule type" value="Genomic_DNA"/>
</dbReference>
<reference evidence="4 5" key="1">
    <citation type="submission" date="2020-12" db="EMBL/GenBank/DDBJ databases">
        <title>Sulforoseuscoccus oceanibium gen. nov., sp. nov., a representative of the phylum Verrucomicrobia with special cytoplasmic membrane, and proposal of Sulforoseuscoccusaceae fam. nov.</title>
        <authorList>
            <person name="Xi F."/>
        </authorList>
    </citation>
    <scope>NUCLEOTIDE SEQUENCE [LARGE SCALE GENOMIC DNA]</scope>
    <source>
        <strain evidence="4 5">T37</strain>
    </source>
</reference>
<evidence type="ECO:0000256" key="2">
    <source>
        <dbReference type="ARBA" id="ARBA00022759"/>
    </source>
</evidence>
<keyword evidence="1" id="KW-0540">Nuclease</keyword>
<dbReference type="RefSeq" id="WP_164361692.1">
    <property type="nucleotide sequence ID" value="NZ_CP066776.1"/>
</dbReference>
<organism evidence="4 5">
    <name type="scientific">Sulfuriroseicoccus oceanibius</name>
    <dbReference type="NCBI Taxonomy" id="2707525"/>
    <lineage>
        <taxon>Bacteria</taxon>
        <taxon>Pseudomonadati</taxon>
        <taxon>Verrucomicrobiota</taxon>
        <taxon>Verrucomicrobiia</taxon>
        <taxon>Verrucomicrobiales</taxon>
        <taxon>Verrucomicrobiaceae</taxon>
        <taxon>Sulfuriroseicoccus</taxon>
    </lineage>
</organism>
<evidence type="ECO:0000256" key="1">
    <source>
        <dbReference type="ARBA" id="ARBA00022722"/>
    </source>
</evidence>
<keyword evidence="5" id="KW-1185">Reference proteome</keyword>
<dbReference type="PROSITE" id="PS50830">
    <property type="entry name" value="TNASE_3"/>
    <property type="match status" value="1"/>
</dbReference>
<dbReference type="InterPro" id="IPR016071">
    <property type="entry name" value="Staphylococal_nuclease_OB-fold"/>
</dbReference>
<name>A0A6B3LA36_9BACT</name>
<evidence type="ECO:0000313" key="4">
    <source>
        <dbReference type="EMBL" id="QQL43763.1"/>
    </source>
</evidence>
<sequence length="205" mass="22840">MNQRPLLILVVLVCLVSVLFGHSAEELRGKVVRVADGDTITVLVEREQYKVRLDGIDAPEMGQAFGNRSKQALSGQVAGKQVVVKVNGKDKYGRTIGVVILDNTNVNEWMVAEGWAWQYTKYNRSERLARMEARARELGLGLWAGANPVAPWEYRPLKKKRPVSGYWLNTSSNTRHNSNCEWYENTARGRTCGKDEGKPCGSCGG</sequence>
<dbReference type="PANTHER" id="PTHR12302">
    <property type="entry name" value="EBNA2 BINDING PROTEIN P100"/>
    <property type="match status" value="1"/>
</dbReference>
<gene>
    <name evidence="4" type="ORF">G3M56_007570</name>
</gene>
<proteinExistence type="predicted"/>
<dbReference type="InterPro" id="IPR002071">
    <property type="entry name" value="Thermonucl_AS"/>
</dbReference>
<evidence type="ECO:0000256" key="3">
    <source>
        <dbReference type="ARBA" id="ARBA00022801"/>
    </source>
</evidence>
<protein>
    <submittedName>
        <fullName evidence="4">Thermonuclease family protein</fullName>
    </submittedName>
</protein>
<keyword evidence="3" id="KW-0378">Hydrolase</keyword>
<dbReference type="AlphaFoldDB" id="A0A6B3LA36"/>
<dbReference type="Proteomes" id="UP000475117">
    <property type="component" value="Chromosome"/>
</dbReference>
<dbReference type="PROSITE" id="PS01123">
    <property type="entry name" value="TNASE_1"/>
    <property type="match status" value="1"/>
</dbReference>
<dbReference type="PANTHER" id="PTHR12302:SF3">
    <property type="entry name" value="SERINE_THREONINE-PROTEIN KINASE 31"/>
    <property type="match status" value="1"/>
</dbReference>
<dbReference type="Gene3D" id="2.40.50.90">
    <property type="match status" value="1"/>
</dbReference>
<dbReference type="GO" id="GO:0016787">
    <property type="term" value="F:hydrolase activity"/>
    <property type="evidence" value="ECO:0007669"/>
    <property type="project" value="UniProtKB-KW"/>
</dbReference>
<dbReference type="InterPro" id="IPR035437">
    <property type="entry name" value="SNase_OB-fold_sf"/>
</dbReference>
<dbReference type="GO" id="GO:0004519">
    <property type="term" value="F:endonuclease activity"/>
    <property type="evidence" value="ECO:0007669"/>
    <property type="project" value="UniProtKB-KW"/>
</dbReference>
<dbReference type="GO" id="GO:0003676">
    <property type="term" value="F:nucleic acid binding"/>
    <property type="evidence" value="ECO:0007669"/>
    <property type="project" value="InterPro"/>
</dbReference>